<dbReference type="GO" id="GO:0015074">
    <property type="term" value="P:DNA integration"/>
    <property type="evidence" value="ECO:0007669"/>
    <property type="project" value="InterPro"/>
</dbReference>
<dbReference type="EC" id="2.7.7.49" evidence="1"/>
<dbReference type="PROSITE" id="PS50878">
    <property type="entry name" value="RT_POL"/>
    <property type="match status" value="1"/>
</dbReference>
<protein>
    <recommendedName>
        <fullName evidence="1">RNA-directed DNA polymerase</fullName>
        <ecNumber evidence="1">2.7.7.49</ecNumber>
    </recommendedName>
</protein>
<dbReference type="InterPro" id="IPR012337">
    <property type="entry name" value="RNaseH-like_sf"/>
</dbReference>
<dbReference type="AlphaFoldDB" id="A0A5S6QLG9"/>
<dbReference type="PROSITE" id="PS50994">
    <property type="entry name" value="INTEGRASE"/>
    <property type="match status" value="1"/>
</dbReference>
<evidence type="ECO:0000259" key="7">
    <source>
        <dbReference type="PROSITE" id="PS50878"/>
    </source>
</evidence>
<reference evidence="10" key="1">
    <citation type="submission" date="2019-12" db="UniProtKB">
        <authorList>
            <consortium name="WormBaseParasite"/>
        </authorList>
    </citation>
    <scope>IDENTIFICATION</scope>
</reference>
<dbReference type="WBParaSite" id="TMUE_2000007712.1">
    <property type="protein sequence ID" value="TMUE_2000007712.1"/>
    <property type="gene ID" value="WBGene00287480"/>
</dbReference>
<dbReference type="InterPro" id="IPR043128">
    <property type="entry name" value="Rev_trsase/Diguanyl_cyclase"/>
</dbReference>
<dbReference type="Pfam" id="PF23055">
    <property type="entry name" value="DUF7041"/>
    <property type="match status" value="1"/>
</dbReference>
<dbReference type="SUPFAM" id="SSF53098">
    <property type="entry name" value="Ribonuclease H-like"/>
    <property type="match status" value="1"/>
</dbReference>
<dbReference type="Pfam" id="PF00078">
    <property type="entry name" value="RVT_1"/>
    <property type="match status" value="1"/>
</dbReference>
<evidence type="ECO:0000256" key="6">
    <source>
        <dbReference type="SAM" id="MobiDB-lite"/>
    </source>
</evidence>
<dbReference type="PANTHER" id="PTHR37984:SF5">
    <property type="entry name" value="PROTEIN NYNRIN-LIKE"/>
    <property type="match status" value="1"/>
</dbReference>
<feature type="region of interest" description="Disordered" evidence="6">
    <location>
        <begin position="207"/>
        <end position="235"/>
    </location>
</feature>
<dbReference type="InterPro" id="IPR043502">
    <property type="entry name" value="DNA/RNA_pol_sf"/>
</dbReference>
<evidence type="ECO:0000259" key="8">
    <source>
        <dbReference type="PROSITE" id="PS50994"/>
    </source>
</evidence>
<dbReference type="SUPFAM" id="SSF56672">
    <property type="entry name" value="DNA/RNA polymerases"/>
    <property type="match status" value="1"/>
</dbReference>
<evidence type="ECO:0000256" key="3">
    <source>
        <dbReference type="ARBA" id="ARBA00022759"/>
    </source>
</evidence>
<dbReference type="STRING" id="70415.A0A5S6QLG9"/>
<accession>A0A5S6QLG9</accession>
<evidence type="ECO:0000256" key="5">
    <source>
        <dbReference type="ARBA" id="ARBA00023268"/>
    </source>
</evidence>
<keyword evidence="4" id="KW-0808">Transferase</keyword>
<dbReference type="InterPro" id="IPR050951">
    <property type="entry name" value="Retrovirus_Pol_polyprotein"/>
</dbReference>
<evidence type="ECO:0000313" key="10">
    <source>
        <dbReference type="WBParaSite" id="TMUE_2000007712.1"/>
    </source>
</evidence>
<evidence type="ECO:0000256" key="2">
    <source>
        <dbReference type="ARBA" id="ARBA00022722"/>
    </source>
</evidence>
<dbReference type="InterPro" id="IPR036397">
    <property type="entry name" value="RNaseH_sf"/>
</dbReference>
<keyword evidence="4" id="KW-0548">Nucleotidyltransferase</keyword>
<dbReference type="FunFam" id="3.30.70.270:FF:000020">
    <property type="entry name" value="Transposon Tf2-6 polyprotein-like Protein"/>
    <property type="match status" value="1"/>
</dbReference>
<dbReference type="InterPro" id="IPR041577">
    <property type="entry name" value="RT_RNaseH_2"/>
</dbReference>
<evidence type="ECO:0000313" key="9">
    <source>
        <dbReference type="Proteomes" id="UP000046395"/>
    </source>
</evidence>
<dbReference type="Gene3D" id="3.10.20.370">
    <property type="match status" value="1"/>
</dbReference>
<sequence>MDPPKVDSKPSTSAVAVKLPQFWPHNAPLWFAQAEAQFALTNVTASLTKYYYTISAISDSVGIDIDDLLDPTGDSPYEVLKTRLLERFTATADDKFRFLIDASGIGEQQPSQLLRQMRRMATGVVDPQSALFRQLFLQRLPSNVQLILKAMPTATVDELAKVADNLLPFSQTMNAVVHPEASRESSELEMLRAEVAALREQFRTLLVSSPTRRSRQSPGRSSTLSVANRQRRNSPAHLSPTALCYFHRKRIGRTAGAVDCSAMTDNRHLFFIQDNRTKQMFLVDTGSEANIESRFWHRQAVSVDVPDCNFDIKRRQLIDATTFHVVDGRPPKGDTRKLTSALREAQSPSHAVLARFSDLTSCTMNSQPVRHPVKHRIVTWGPPVFSRPRRLPPDKLRLAKEEFNAMMRMGVVRPSSSSWASPLHMVPKKQTGCWRPCGDYRRLNNLYGKKVFSRIDLVRAYHQIPVHPNDVPKTAITTPFGLFEHLRMPFGLRNAAQTFQRFMDEVTRGLDFCFAYLDDILVASKSSADHDRHLEQLFRRLREYGVKLNPAKCIFHASEIEFLGFHVSARGIRPLDKKVEAIQQFPLPSTTSELRRFLGCVNFYRRFLPNAAVLLAPLECFVSQKSTREKIQLTPEAVAAFEQVKLALANAVMLTHPVHDAPLSLAVDASDNAAGAVVQQKVNGRWEPLAFFSKRFQPRETRYSAFGRELLALYLAVKHFRYLLEGRQFTIFTDHRPLAQALHRGSGTHNPREERQLDFVTSFTSDVRHILGKRNTVADALSRLSVNTTTFILDSAKLTQLAGSQRADLELPRLKNSSTLQMTEVDVPELNIRLWGDISTGKFRPYVPVAMRRDVFNSLHTISHPSVRGTRRLVSEHYVWPAMNRDVAQWTRNCILCQRTKVYRHVKSPPKVFNVPDRRFDHVHLDLVGPLPTCQRFSYLLTMVDRFTRWPEAVPIANATAAEVARAFMSSWVARFGVPAVITTDQGTKLAPATAYHPQTNGLVERFHRTLKSALAAHALDSRSWVDSLPMVLLGLRSTVKEDLRHAPAELVYGAPLRLPGVFFGYPVPREAQEVSDELTDFFRSVRPTQTRTKPPGTRTWYVPKRLDTCTHVFLRQDANRPPLSPVYDGPYLVTARTAKTLTILCEGKLKTVSIDRVKPAFVDHDQSGRTSHVMFDTTVELTP</sequence>
<keyword evidence="9" id="KW-1185">Reference proteome</keyword>
<keyword evidence="4" id="KW-0695">RNA-directed DNA polymerase</keyword>
<keyword evidence="5" id="KW-0511">Multifunctional enzyme</keyword>
<dbReference type="Gene3D" id="3.10.10.10">
    <property type="entry name" value="HIV Type 1 Reverse Transcriptase, subunit A, domain 1"/>
    <property type="match status" value="2"/>
</dbReference>
<dbReference type="InterPro" id="IPR001584">
    <property type="entry name" value="Integrase_cat-core"/>
</dbReference>
<dbReference type="Proteomes" id="UP000046395">
    <property type="component" value="Unassembled WGS sequence"/>
</dbReference>
<evidence type="ECO:0000256" key="4">
    <source>
        <dbReference type="ARBA" id="ARBA00022918"/>
    </source>
</evidence>
<dbReference type="GO" id="GO:0003676">
    <property type="term" value="F:nucleic acid binding"/>
    <property type="evidence" value="ECO:0007669"/>
    <property type="project" value="InterPro"/>
</dbReference>
<feature type="domain" description="Integrase catalytic" evidence="8">
    <location>
        <begin position="912"/>
        <end position="1056"/>
    </location>
</feature>
<dbReference type="InterPro" id="IPR000477">
    <property type="entry name" value="RT_dom"/>
</dbReference>
<dbReference type="GO" id="GO:0042575">
    <property type="term" value="C:DNA polymerase complex"/>
    <property type="evidence" value="ECO:0007669"/>
    <property type="project" value="UniProtKB-ARBA"/>
</dbReference>
<dbReference type="GO" id="GO:0004519">
    <property type="term" value="F:endonuclease activity"/>
    <property type="evidence" value="ECO:0007669"/>
    <property type="project" value="UniProtKB-KW"/>
</dbReference>
<organism evidence="9 10">
    <name type="scientific">Trichuris muris</name>
    <name type="common">Mouse whipworm</name>
    <dbReference type="NCBI Taxonomy" id="70415"/>
    <lineage>
        <taxon>Eukaryota</taxon>
        <taxon>Metazoa</taxon>
        <taxon>Ecdysozoa</taxon>
        <taxon>Nematoda</taxon>
        <taxon>Enoplea</taxon>
        <taxon>Dorylaimia</taxon>
        <taxon>Trichinellida</taxon>
        <taxon>Trichuridae</taxon>
        <taxon>Trichuris</taxon>
    </lineage>
</organism>
<proteinExistence type="predicted"/>
<dbReference type="FunFam" id="3.10.10.10:FF:000003">
    <property type="entry name" value="Retrovirus-related Pol polyprotein from transposon 297-like Protein"/>
    <property type="match status" value="1"/>
</dbReference>
<dbReference type="Gene3D" id="3.30.70.270">
    <property type="match status" value="2"/>
</dbReference>
<dbReference type="Pfam" id="PF17919">
    <property type="entry name" value="RT_RNaseH_2"/>
    <property type="match status" value="1"/>
</dbReference>
<dbReference type="CDD" id="cd01647">
    <property type="entry name" value="RT_LTR"/>
    <property type="match status" value="1"/>
</dbReference>
<evidence type="ECO:0000256" key="1">
    <source>
        <dbReference type="ARBA" id="ARBA00012493"/>
    </source>
</evidence>
<dbReference type="InterPro" id="IPR041588">
    <property type="entry name" value="Integrase_H2C2"/>
</dbReference>
<dbReference type="GO" id="GO:0003964">
    <property type="term" value="F:RNA-directed DNA polymerase activity"/>
    <property type="evidence" value="ECO:0007669"/>
    <property type="project" value="UniProtKB-KW"/>
</dbReference>
<dbReference type="Pfam" id="PF00665">
    <property type="entry name" value="rve"/>
    <property type="match status" value="1"/>
</dbReference>
<dbReference type="FunFam" id="3.10.20.370:FF:000001">
    <property type="entry name" value="Retrovirus-related Pol polyprotein from transposon 17.6-like protein"/>
    <property type="match status" value="1"/>
</dbReference>
<dbReference type="Pfam" id="PF17921">
    <property type="entry name" value="Integrase_H2C2"/>
    <property type="match status" value="1"/>
</dbReference>
<keyword evidence="3" id="KW-0255">Endonuclease</keyword>
<keyword evidence="2" id="KW-0540">Nuclease</keyword>
<dbReference type="InterPro" id="IPR055469">
    <property type="entry name" value="DUF7041"/>
</dbReference>
<dbReference type="Gene3D" id="1.10.340.70">
    <property type="match status" value="1"/>
</dbReference>
<dbReference type="Gene3D" id="3.30.420.10">
    <property type="entry name" value="Ribonuclease H-like superfamily/Ribonuclease H"/>
    <property type="match status" value="1"/>
</dbReference>
<name>A0A5S6QLG9_TRIMR</name>
<dbReference type="CDD" id="cd09274">
    <property type="entry name" value="RNase_HI_RT_Ty3"/>
    <property type="match status" value="1"/>
</dbReference>
<keyword evidence="3" id="KW-0378">Hydrolase</keyword>
<dbReference type="PANTHER" id="PTHR37984">
    <property type="entry name" value="PROTEIN CBG26694"/>
    <property type="match status" value="1"/>
</dbReference>
<feature type="domain" description="Reverse transcriptase" evidence="7">
    <location>
        <begin position="374"/>
        <end position="567"/>
    </location>
</feature>
<feature type="compositionally biased region" description="Polar residues" evidence="6">
    <location>
        <begin position="207"/>
        <end position="228"/>
    </location>
</feature>